<reference evidence="9" key="1">
    <citation type="submission" date="2021-01" db="EMBL/GenBank/DDBJ databases">
        <authorList>
            <person name="Corre E."/>
            <person name="Pelletier E."/>
            <person name="Niang G."/>
            <person name="Scheremetjew M."/>
            <person name="Finn R."/>
            <person name="Kale V."/>
            <person name="Holt S."/>
            <person name="Cochrane G."/>
            <person name="Meng A."/>
            <person name="Brown T."/>
            <person name="Cohen L."/>
        </authorList>
    </citation>
    <scope>NUCLEOTIDE SEQUENCE</scope>
</reference>
<proteinExistence type="inferred from homology"/>
<comment type="similarity">
    <text evidence="2 7">Belongs to the sodium:solute symporter (SSF) (TC 2.A.21) family.</text>
</comment>
<evidence type="ECO:0000256" key="3">
    <source>
        <dbReference type="ARBA" id="ARBA00022448"/>
    </source>
</evidence>
<keyword evidence="6 8" id="KW-0472">Membrane</keyword>
<name>A0A7S1EZK2_NOCSC</name>
<dbReference type="InterPro" id="IPR050277">
    <property type="entry name" value="Sodium:Solute_Symporter"/>
</dbReference>
<gene>
    <name evidence="9" type="ORF">NSCI0253_LOCUS7997</name>
</gene>
<feature type="transmembrane region" description="Helical" evidence="8">
    <location>
        <begin position="412"/>
        <end position="431"/>
    </location>
</feature>
<dbReference type="Gene3D" id="1.20.1730.10">
    <property type="entry name" value="Sodium/glucose cotransporter"/>
    <property type="match status" value="1"/>
</dbReference>
<sequence>MSEYYLSEGEATLWLVLLLVFFFLMAGCAVPLTLRELQRRKVSLTDDETADFWYTARNSQNWFSIALSVCATSAGAWMIYTPSEAAVMGGWWALIGYCVGIFLAPLAIIIFGPQFREMLADGANITDWVGHRFGFASQLWVTVCLVYYMFIYLATQLKTMGDTINSLSGMDPEKGIIPVAGVTLLYTAMGGLPASILTDQIQAVAIWILVCAVCFPLWGWVDVDQESWEKASVWTDRGFEMAVSLCFGVFGAEVFNLAFWQRVYAARDERQLRIGFFVGGLWVSLLTFIFGFSGMLLNAQNLKQNGGVSTIYVPAFTFFQIYEMEQCTKSFKLMIYILIVCMIASCADSFQTGMNSVISRTLMKRQLGSKSSLLIGELFLLILNVPCVIFAAVAVRDTNENFDGLAVKITDLFSMADIVTITLVVPLFSGLWPFTTNVGCLAGMASGMCTVVIWGWIEFGNLMGGMEMVTMMCFGNHNPEPSDDGAPGCGFYARRAAMIFPLIVLVTFVVTMVVSYMDRSLQALDTIAKHYSVVPSTTEAWKEPNVQTYGNPSSSGSQSPKL</sequence>
<keyword evidence="5 8" id="KW-1133">Transmembrane helix</keyword>
<accession>A0A7S1EZK2</accession>
<dbReference type="Pfam" id="PF00474">
    <property type="entry name" value="SSF"/>
    <property type="match status" value="1"/>
</dbReference>
<evidence type="ECO:0000256" key="8">
    <source>
        <dbReference type="SAM" id="Phobius"/>
    </source>
</evidence>
<feature type="transmembrane region" description="Helical" evidence="8">
    <location>
        <begin position="438"/>
        <end position="457"/>
    </location>
</feature>
<dbReference type="GO" id="GO:0015606">
    <property type="term" value="F:spermidine transmembrane transporter activity"/>
    <property type="evidence" value="ECO:0007669"/>
    <property type="project" value="TreeGrafter"/>
</dbReference>
<dbReference type="InterPro" id="IPR001734">
    <property type="entry name" value="Na/solute_symporter"/>
</dbReference>
<feature type="transmembrane region" description="Helical" evidence="8">
    <location>
        <begin position="204"/>
        <end position="221"/>
    </location>
</feature>
<feature type="transmembrane region" description="Helical" evidence="8">
    <location>
        <begin position="333"/>
        <end position="350"/>
    </location>
</feature>
<feature type="transmembrane region" description="Helical" evidence="8">
    <location>
        <begin position="62"/>
        <end position="80"/>
    </location>
</feature>
<evidence type="ECO:0000256" key="1">
    <source>
        <dbReference type="ARBA" id="ARBA00004141"/>
    </source>
</evidence>
<evidence type="ECO:0000256" key="5">
    <source>
        <dbReference type="ARBA" id="ARBA00022989"/>
    </source>
</evidence>
<evidence type="ECO:0000313" key="9">
    <source>
        <dbReference type="EMBL" id="CAD8833649.1"/>
    </source>
</evidence>
<keyword evidence="4 8" id="KW-0812">Transmembrane</keyword>
<dbReference type="PANTHER" id="PTHR48086">
    <property type="entry name" value="SODIUM/PROLINE SYMPORTER-RELATED"/>
    <property type="match status" value="1"/>
</dbReference>
<evidence type="ECO:0000256" key="4">
    <source>
        <dbReference type="ARBA" id="ARBA00022692"/>
    </source>
</evidence>
<feature type="transmembrane region" description="Helical" evidence="8">
    <location>
        <begin position="133"/>
        <end position="155"/>
    </location>
</feature>
<feature type="transmembrane region" description="Helical" evidence="8">
    <location>
        <begin position="272"/>
        <end position="297"/>
    </location>
</feature>
<evidence type="ECO:0000256" key="2">
    <source>
        <dbReference type="ARBA" id="ARBA00006434"/>
    </source>
</evidence>
<dbReference type="InterPro" id="IPR038377">
    <property type="entry name" value="Na/Glc_symporter_sf"/>
</dbReference>
<feature type="transmembrane region" description="Helical" evidence="8">
    <location>
        <begin position="371"/>
        <end position="392"/>
    </location>
</feature>
<feature type="transmembrane region" description="Helical" evidence="8">
    <location>
        <begin position="175"/>
        <end position="197"/>
    </location>
</feature>
<evidence type="ECO:0000256" key="7">
    <source>
        <dbReference type="RuleBase" id="RU362091"/>
    </source>
</evidence>
<organism evidence="9">
    <name type="scientific">Noctiluca scintillans</name>
    <name type="common">Sea sparkle</name>
    <name type="synonym">Red tide dinoflagellate</name>
    <dbReference type="NCBI Taxonomy" id="2966"/>
    <lineage>
        <taxon>Eukaryota</taxon>
        <taxon>Sar</taxon>
        <taxon>Alveolata</taxon>
        <taxon>Dinophyceae</taxon>
        <taxon>Noctilucales</taxon>
        <taxon>Noctilucaceae</taxon>
        <taxon>Noctiluca</taxon>
    </lineage>
</organism>
<comment type="subcellular location">
    <subcellularLocation>
        <location evidence="1">Membrane</location>
        <topology evidence="1">Multi-pass membrane protein</topology>
    </subcellularLocation>
</comment>
<feature type="transmembrane region" description="Helical" evidence="8">
    <location>
        <begin position="92"/>
        <end position="112"/>
    </location>
</feature>
<evidence type="ECO:0000256" key="6">
    <source>
        <dbReference type="ARBA" id="ARBA00023136"/>
    </source>
</evidence>
<feature type="transmembrane region" description="Helical" evidence="8">
    <location>
        <begin position="241"/>
        <end position="260"/>
    </location>
</feature>
<dbReference type="EMBL" id="HBFQ01011408">
    <property type="protein sequence ID" value="CAD8833649.1"/>
    <property type="molecule type" value="Transcribed_RNA"/>
</dbReference>
<dbReference type="PROSITE" id="PS50283">
    <property type="entry name" value="NA_SOLUT_SYMP_3"/>
    <property type="match status" value="1"/>
</dbReference>
<feature type="transmembrane region" description="Helical" evidence="8">
    <location>
        <begin position="496"/>
        <end position="517"/>
    </location>
</feature>
<feature type="transmembrane region" description="Helical" evidence="8">
    <location>
        <begin position="12"/>
        <end position="34"/>
    </location>
</feature>
<protein>
    <submittedName>
        <fullName evidence="9">Uncharacterized protein</fullName>
    </submittedName>
</protein>
<dbReference type="PANTHER" id="PTHR48086:SF10">
    <property type="entry name" value="AGR155CP"/>
    <property type="match status" value="1"/>
</dbReference>
<dbReference type="AlphaFoldDB" id="A0A7S1EZK2"/>
<dbReference type="GO" id="GO:0005886">
    <property type="term" value="C:plasma membrane"/>
    <property type="evidence" value="ECO:0007669"/>
    <property type="project" value="TreeGrafter"/>
</dbReference>
<keyword evidence="3" id="KW-0813">Transport</keyword>